<dbReference type="AlphaFoldDB" id="A0A068R3B5"/>
<dbReference type="PANTHER" id="PTHR48107:SF7">
    <property type="entry name" value="RE15974P"/>
    <property type="match status" value="1"/>
</dbReference>
<dbReference type="InterPro" id="IPR002347">
    <property type="entry name" value="SDR_fam"/>
</dbReference>
<dbReference type="PRINTS" id="PR00080">
    <property type="entry name" value="SDRFAMILY"/>
</dbReference>
<dbReference type="PRINTS" id="PR00081">
    <property type="entry name" value="GDHRDH"/>
</dbReference>
<evidence type="ECO:0000313" key="4">
    <source>
        <dbReference type="Proteomes" id="UP000032735"/>
    </source>
</evidence>
<dbReference type="Proteomes" id="UP000032735">
    <property type="component" value="Chromosome"/>
</dbReference>
<dbReference type="HOGENOM" id="CLU_010194_1_3_6"/>
<dbReference type="CDD" id="cd05233">
    <property type="entry name" value="SDR_c"/>
    <property type="match status" value="1"/>
</dbReference>
<dbReference type="Gene3D" id="3.40.50.720">
    <property type="entry name" value="NAD(P)-binding Rossmann-like Domain"/>
    <property type="match status" value="1"/>
</dbReference>
<dbReference type="InterPro" id="IPR036291">
    <property type="entry name" value="NAD(P)-bd_dom_sf"/>
</dbReference>
<sequence>MNKKILLVTGSSRGIGAATAILAANKGYSICLNYLNDEKSAFKVRDTILNLDAKCIAVRADVSNEHQVKKMFNDIDIQLGSITHLVNNVGILKQKMPLIDMDGERFQQVLLTNVMSHFYCSSEAIKRMSISRGGSGGSIVNVSSGASKSGSPFEYVDYAASKGAVDTFTTGLSKEVAADGIRVNCVRPGGIYTDIHADGGEPSRVDRIAKNFPMKRGGTPEEVANAILWLLSDEASFITGSFTDLCGGL</sequence>
<dbReference type="FunFam" id="3.40.50.720:FF:000084">
    <property type="entry name" value="Short-chain dehydrogenase reductase"/>
    <property type="match status" value="1"/>
</dbReference>
<dbReference type="Pfam" id="PF13561">
    <property type="entry name" value="adh_short_C2"/>
    <property type="match status" value="1"/>
</dbReference>
<dbReference type="STRING" id="1354304.XPG1_1756"/>
<evidence type="ECO:0000256" key="1">
    <source>
        <dbReference type="ARBA" id="ARBA00006484"/>
    </source>
</evidence>
<keyword evidence="2 3" id="KW-0560">Oxidoreductase</keyword>
<dbReference type="SUPFAM" id="SSF51735">
    <property type="entry name" value="NAD(P)-binding Rossmann-fold domains"/>
    <property type="match status" value="1"/>
</dbReference>
<dbReference type="EMBL" id="FO704551">
    <property type="protein sequence ID" value="CDG21411.1"/>
    <property type="molecule type" value="Genomic_DNA"/>
</dbReference>
<dbReference type="KEGG" id="xpo:XPG1_1756"/>
<organism evidence="3 4">
    <name type="scientific">Xenorhabdus poinarii G6</name>
    <dbReference type="NCBI Taxonomy" id="1354304"/>
    <lineage>
        <taxon>Bacteria</taxon>
        <taxon>Pseudomonadati</taxon>
        <taxon>Pseudomonadota</taxon>
        <taxon>Gammaproteobacteria</taxon>
        <taxon>Enterobacterales</taxon>
        <taxon>Morganellaceae</taxon>
        <taxon>Xenorhabdus</taxon>
    </lineage>
</organism>
<accession>A0A068R3B5</accession>
<dbReference type="GO" id="GO:0016614">
    <property type="term" value="F:oxidoreductase activity, acting on CH-OH group of donors"/>
    <property type="evidence" value="ECO:0007669"/>
    <property type="project" value="UniProtKB-ARBA"/>
</dbReference>
<dbReference type="RefSeq" id="WP_197541122.1">
    <property type="nucleotide sequence ID" value="NZ_FO704551.1"/>
</dbReference>
<gene>
    <name evidence="3" type="primary">ygfF</name>
    <name evidence="3" type="ORF">XPG1_1756</name>
</gene>
<keyword evidence="4" id="KW-1185">Reference proteome</keyword>
<evidence type="ECO:0000313" key="3">
    <source>
        <dbReference type="EMBL" id="CDG21411.1"/>
    </source>
</evidence>
<reference evidence="3 4" key="1">
    <citation type="submission" date="2013-07" db="EMBL/GenBank/DDBJ databases">
        <authorList>
            <person name="Genoscope - CEA"/>
        </authorList>
    </citation>
    <scope>NUCLEOTIDE SEQUENCE [LARGE SCALE GENOMIC DNA]</scope>
    <source>
        <strain evidence="3 4">G6</strain>
    </source>
</reference>
<proteinExistence type="inferred from homology"/>
<name>A0A068R3B5_9GAMM</name>
<comment type="similarity">
    <text evidence="1">Belongs to the short-chain dehydrogenases/reductases (SDR) family.</text>
</comment>
<evidence type="ECO:0000256" key="2">
    <source>
        <dbReference type="ARBA" id="ARBA00023002"/>
    </source>
</evidence>
<dbReference type="EC" id="1.-.-.-" evidence="3"/>
<dbReference type="PANTHER" id="PTHR48107">
    <property type="entry name" value="NADPH-DEPENDENT ALDEHYDE REDUCTASE-LIKE PROTEIN, CHLOROPLASTIC-RELATED"/>
    <property type="match status" value="1"/>
</dbReference>
<protein>
    <submittedName>
        <fullName evidence="3">Uncharacterized oxidoreductase ygfF</fullName>
        <ecNumber evidence="3">1.-.-.-</ecNumber>
    </submittedName>
</protein>